<evidence type="ECO:0000313" key="3">
    <source>
        <dbReference type="RefSeq" id="XP_008243894.1"/>
    </source>
</evidence>
<feature type="compositionally biased region" description="Low complexity" evidence="1">
    <location>
        <begin position="45"/>
        <end position="54"/>
    </location>
</feature>
<feature type="compositionally biased region" description="Basic and acidic residues" evidence="1">
    <location>
        <begin position="88"/>
        <end position="97"/>
    </location>
</feature>
<reference evidence="2" key="1">
    <citation type="journal article" date="2012" name="Nat. Commun.">
        <title>The genome of Prunus mume.</title>
        <authorList>
            <person name="Zhang Q."/>
            <person name="Chen W."/>
            <person name="Sun L."/>
            <person name="Zhao F."/>
            <person name="Huang B."/>
            <person name="Yang W."/>
            <person name="Tao Y."/>
            <person name="Wang J."/>
            <person name="Yuan Z."/>
            <person name="Fan G."/>
            <person name="Xing Z."/>
            <person name="Han C."/>
            <person name="Pan H."/>
            <person name="Zhong X."/>
            <person name="Shi W."/>
            <person name="Liang X."/>
            <person name="Du D."/>
            <person name="Sun F."/>
            <person name="Xu Z."/>
            <person name="Hao R."/>
            <person name="Lv T."/>
            <person name="Lv Y."/>
            <person name="Zheng Z."/>
            <person name="Sun M."/>
            <person name="Luo L."/>
            <person name="Cai M."/>
            <person name="Gao Y."/>
            <person name="Wang J."/>
            <person name="Yin Y."/>
            <person name="Xu X."/>
            <person name="Cheng T."/>
            <person name="Wang J."/>
        </authorList>
    </citation>
    <scope>NUCLEOTIDE SEQUENCE [LARGE SCALE GENOMIC DNA]</scope>
</reference>
<dbReference type="InterPro" id="IPR038765">
    <property type="entry name" value="Papain-like_cys_pep_sf"/>
</dbReference>
<name>A0ABM0PSP5_PRUMU</name>
<evidence type="ECO:0000313" key="2">
    <source>
        <dbReference type="Proteomes" id="UP000694861"/>
    </source>
</evidence>
<sequence length="321" mass="36529">MEARAKESVMEAVRAEREILLKQFSQLIPNFDPNLLGKTPTTLITPIPQIPQEQSPKNPMSDKASCSNVRALELDEDNPMNDADADAPENRQDETDLSKLDMPAPLLALCQYVETKLKPTNETIRIHMLEEVFGTDHDTWLLSEDILQFASMVEIGSTVIAVYIRYLFDYLKMANMVNLVGLVDPGQDSSQSGTLSHRSKHLSECLKNADGDQFYLVPYNPRGHLVLIIVRPAKETVYYMDSLPNHSVDEDMRNIVNTQPTNVECGYYVMRFMKDIIHDPGLAFEKKFDKKNESVVYTQELINEVKLKCAEFVNKQLQNNK</sequence>
<feature type="compositionally biased region" description="Acidic residues" evidence="1">
    <location>
        <begin position="78"/>
        <end position="87"/>
    </location>
</feature>
<dbReference type="PANTHER" id="PTHR33018:SF31">
    <property type="entry name" value="TRANSPOSASE, PTTA_EN_SPM, PLANT"/>
    <property type="match status" value="1"/>
</dbReference>
<dbReference type="Proteomes" id="UP000694861">
    <property type="component" value="Unplaced"/>
</dbReference>
<proteinExistence type="predicted"/>
<feature type="region of interest" description="Disordered" evidence="1">
    <location>
        <begin position="45"/>
        <end position="66"/>
    </location>
</feature>
<dbReference type="PANTHER" id="PTHR33018">
    <property type="entry name" value="OS10G0338966 PROTEIN-RELATED"/>
    <property type="match status" value="1"/>
</dbReference>
<dbReference type="SUPFAM" id="SSF54001">
    <property type="entry name" value="Cysteine proteinases"/>
    <property type="match status" value="1"/>
</dbReference>
<keyword evidence="2" id="KW-1185">Reference proteome</keyword>
<feature type="region of interest" description="Disordered" evidence="1">
    <location>
        <begin position="78"/>
        <end position="97"/>
    </location>
</feature>
<reference evidence="3" key="2">
    <citation type="submission" date="2025-08" db="UniProtKB">
        <authorList>
            <consortium name="RefSeq"/>
        </authorList>
    </citation>
    <scope>IDENTIFICATION</scope>
</reference>
<accession>A0ABM0PSP5</accession>
<dbReference type="Gene3D" id="3.40.395.10">
    <property type="entry name" value="Adenoviral Proteinase, Chain A"/>
    <property type="match status" value="1"/>
</dbReference>
<gene>
    <name evidence="3" type="primary">LOC103342106</name>
</gene>
<organism evidence="2 3">
    <name type="scientific">Prunus mume</name>
    <name type="common">Japanese apricot</name>
    <name type="synonym">Armeniaca mume</name>
    <dbReference type="NCBI Taxonomy" id="102107"/>
    <lineage>
        <taxon>Eukaryota</taxon>
        <taxon>Viridiplantae</taxon>
        <taxon>Streptophyta</taxon>
        <taxon>Embryophyta</taxon>
        <taxon>Tracheophyta</taxon>
        <taxon>Spermatophyta</taxon>
        <taxon>Magnoliopsida</taxon>
        <taxon>eudicotyledons</taxon>
        <taxon>Gunneridae</taxon>
        <taxon>Pentapetalae</taxon>
        <taxon>rosids</taxon>
        <taxon>fabids</taxon>
        <taxon>Rosales</taxon>
        <taxon>Rosaceae</taxon>
        <taxon>Amygdaloideae</taxon>
        <taxon>Amygdaleae</taxon>
        <taxon>Prunus</taxon>
    </lineage>
</organism>
<evidence type="ECO:0000256" key="1">
    <source>
        <dbReference type="SAM" id="MobiDB-lite"/>
    </source>
</evidence>
<dbReference type="GeneID" id="103342106"/>
<dbReference type="RefSeq" id="XP_008243894.1">
    <property type="nucleotide sequence ID" value="XM_008245672.1"/>
</dbReference>
<protein>
    <submittedName>
        <fullName evidence="3">Uncharacterized protein LOC103342106</fullName>
    </submittedName>
</protein>